<dbReference type="GO" id="GO:0005737">
    <property type="term" value="C:cytoplasm"/>
    <property type="evidence" value="ECO:0007669"/>
    <property type="project" value="TreeGrafter"/>
</dbReference>
<feature type="region of interest" description="Disordered" evidence="6">
    <location>
        <begin position="24"/>
        <end position="47"/>
    </location>
</feature>
<dbReference type="InterPro" id="IPR007472">
    <property type="entry name" value="N-end_Aminoacyl_Trfase_C"/>
</dbReference>
<evidence type="ECO:0000256" key="1">
    <source>
        <dbReference type="ARBA" id="ARBA00009991"/>
    </source>
</evidence>
<evidence type="ECO:0000256" key="5">
    <source>
        <dbReference type="PIRNR" id="PIRNR037207"/>
    </source>
</evidence>
<name>A0AAF3J7J9_9BILA</name>
<protein>
    <recommendedName>
        <fullName evidence="5">Arginyl-tRNA--protein transferase 1</fullName>
        <shortName evidence="5">Arginyltransferase 1</shortName>
        <shortName evidence="5">R-transferase 1</shortName>
        <ecNumber evidence="5">2.3.2.8</ecNumber>
    </recommendedName>
    <alternativeName>
        <fullName evidence="5">Arginine-tRNA--protein transferase 1</fullName>
    </alternativeName>
</protein>
<accession>A0AAF3J7J9</accession>
<dbReference type="GO" id="GO:0004057">
    <property type="term" value="F:arginyl-tRNA--protein transferase activity"/>
    <property type="evidence" value="ECO:0007669"/>
    <property type="project" value="UniProtKB-EC"/>
</dbReference>
<keyword evidence="4 5" id="KW-0012">Acyltransferase</keyword>
<dbReference type="AlphaFoldDB" id="A0AAF3J7J9"/>
<dbReference type="InterPro" id="IPR016181">
    <property type="entry name" value="Acyl_CoA_acyltransferase"/>
</dbReference>
<dbReference type="WBParaSite" id="MBELARI_LOCUS21139">
    <property type="protein sequence ID" value="MBELARI_LOCUS21139"/>
    <property type="gene ID" value="MBELARI_LOCUS21139"/>
</dbReference>
<keyword evidence="3 5" id="KW-0833">Ubl conjugation pathway</keyword>
<evidence type="ECO:0000256" key="3">
    <source>
        <dbReference type="ARBA" id="ARBA00022786"/>
    </source>
</evidence>
<evidence type="ECO:0000313" key="10">
    <source>
        <dbReference type="WBParaSite" id="MBELARI_LOCUS21139"/>
    </source>
</evidence>
<dbReference type="PANTHER" id="PTHR21367">
    <property type="entry name" value="ARGININE-TRNA-PROTEIN TRANSFERASE 1"/>
    <property type="match status" value="1"/>
</dbReference>
<organism evidence="9 10">
    <name type="scientific">Mesorhabditis belari</name>
    <dbReference type="NCBI Taxonomy" id="2138241"/>
    <lineage>
        <taxon>Eukaryota</taxon>
        <taxon>Metazoa</taxon>
        <taxon>Ecdysozoa</taxon>
        <taxon>Nematoda</taxon>
        <taxon>Chromadorea</taxon>
        <taxon>Rhabditida</taxon>
        <taxon>Rhabditina</taxon>
        <taxon>Rhabditomorpha</taxon>
        <taxon>Rhabditoidea</taxon>
        <taxon>Rhabditidae</taxon>
        <taxon>Mesorhabditinae</taxon>
        <taxon>Mesorhabditis</taxon>
    </lineage>
</organism>
<dbReference type="EC" id="2.3.2.8" evidence="5"/>
<feature type="domain" description="N-end aminoacyl transferase N-terminal" evidence="7">
    <location>
        <begin position="17"/>
        <end position="128"/>
    </location>
</feature>
<evidence type="ECO:0000313" key="9">
    <source>
        <dbReference type="Proteomes" id="UP000887575"/>
    </source>
</evidence>
<keyword evidence="2 5" id="KW-0808">Transferase</keyword>
<dbReference type="Pfam" id="PF04376">
    <property type="entry name" value="ATE_N"/>
    <property type="match status" value="1"/>
</dbReference>
<sequence length="486" mass="56728">MAYFSIVEYFGASEKGSCGYCRSRQRSKSKETQPGPDVSITDDSKVDSGNSYSFGGTAFSLQPEDEQIILDRALGYSLTPNAYQILLDRGWRRSGRYLYKPTMDKTCCPQYTIRLDVTKFKLSRTQRKVLRVMNDYLKNDHIPKSKVNEEAGAQASISGTVSKAKPPSSKKRHLESDESPVKKKKFIRCERAINRWIAKGLNVEEEQRKRIEKEKARKRTLESFLPQWDESWKHKLEVRLVSVNSEEYRNDAQEEFELYKKYQSMIHEDKRNSFEDFERFLVKSPLTDQTKDKIEPHFGSYHEQYRLDGKIIAVGVVDILPKCLSSKYLFYDPDYAFLTLGTYTALHEISYVQSELLPHRAELKYYYMGYYISSCPKMRYKGKFHPSDLLCDHSFTWVPLSECLPMLAANEGNFTIWRKEMPSATKMDVNKLNVVYKREVIYSWEHVKHVNPDLNTEEVTDKLRKWSEMVGPEAKCIALCLRELNM</sequence>
<comment type="similarity">
    <text evidence="1 5">Belongs to the R-transferase family.</text>
</comment>
<feature type="domain" description="N-end rule aminoacyl transferase C-terminal" evidence="8">
    <location>
        <begin position="254"/>
        <end position="391"/>
    </location>
</feature>
<reference evidence="10" key="1">
    <citation type="submission" date="2024-02" db="UniProtKB">
        <authorList>
            <consortium name="WormBaseParasite"/>
        </authorList>
    </citation>
    <scope>IDENTIFICATION</scope>
</reference>
<evidence type="ECO:0000256" key="6">
    <source>
        <dbReference type="SAM" id="MobiDB-lite"/>
    </source>
</evidence>
<dbReference type="Proteomes" id="UP000887575">
    <property type="component" value="Unassembled WGS sequence"/>
</dbReference>
<keyword evidence="9" id="KW-1185">Reference proteome</keyword>
<dbReference type="PANTHER" id="PTHR21367:SF1">
    <property type="entry name" value="ARGINYL-TRNA--PROTEIN TRANSFERASE 1"/>
    <property type="match status" value="1"/>
</dbReference>
<dbReference type="InterPro" id="IPR007471">
    <property type="entry name" value="N-end_Aminoacyl_Trfase_N"/>
</dbReference>
<comment type="catalytic activity">
    <reaction evidence="5">
        <text>an N-terminal L-alpha-aminoacyl-[protein] + L-arginyl-tRNA(Arg) = an N-terminal L-arginyl-L-aminoacyl-[protein] + tRNA(Arg) + H(+)</text>
        <dbReference type="Rhea" id="RHEA:10208"/>
        <dbReference type="Rhea" id="RHEA-COMP:9658"/>
        <dbReference type="Rhea" id="RHEA-COMP:9673"/>
        <dbReference type="Rhea" id="RHEA-COMP:10636"/>
        <dbReference type="Rhea" id="RHEA-COMP:10638"/>
        <dbReference type="ChEBI" id="CHEBI:15378"/>
        <dbReference type="ChEBI" id="CHEBI:78442"/>
        <dbReference type="ChEBI" id="CHEBI:78513"/>
        <dbReference type="ChEBI" id="CHEBI:78597"/>
        <dbReference type="ChEBI" id="CHEBI:83562"/>
        <dbReference type="EC" id="2.3.2.8"/>
    </reaction>
</comment>
<dbReference type="SUPFAM" id="SSF55729">
    <property type="entry name" value="Acyl-CoA N-acyltransferases (Nat)"/>
    <property type="match status" value="1"/>
</dbReference>
<dbReference type="PIRSF" id="PIRSF037207">
    <property type="entry name" value="ATE1_euk"/>
    <property type="match status" value="1"/>
</dbReference>
<evidence type="ECO:0000256" key="2">
    <source>
        <dbReference type="ARBA" id="ARBA00022679"/>
    </source>
</evidence>
<proteinExistence type="inferred from homology"/>
<dbReference type="Pfam" id="PF04377">
    <property type="entry name" value="ATE_C"/>
    <property type="match status" value="1"/>
</dbReference>
<evidence type="ECO:0000259" key="7">
    <source>
        <dbReference type="Pfam" id="PF04376"/>
    </source>
</evidence>
<evidence type="ECO:0000259" key="8">
    <source>
        <dbReference type="Pfam" id="PF04377"/>
    </source>
</evidence>
<comment type="function">
    <text evidence="5">Involved in the post-translational conjugation of arginine to the N-terminal aspartate or glutamate of a protein. This arginylation is required for degradation of the protein via the ubiquitin pathway.</text>
</comment>
<dbReference type="InterPro" id="IPR030700">
    <property type="entry name" value="N-end_Aminoacyl_Trfase"/>
</dbReference>
<evidence type="ECO:0000256" key="4">
    <source>
        <dbReference type="ARBA" id="ARBA00023315"/>
    </source>
</evidence>
<dbReference type="InterPro" id="IPR017137">
    <property type="entry name" value="Arg-tRNA-P_Trfase_1_euk"/>
</dbReference>
<feature type="region of interest" description="Disordered" evidence="6">
    <location>
        <begin position="145"/>
        <end position="179"/>
    </location>
</feature>